<keyword evidence="3" id="KW-1185">Reference proteome</keyword>
<evidence type="ECO:0000256" key="1">
    <source>
        <dbReference type="SAM" id="MobiDB-lite"/>
    </source>
</evidence>
<feature type="compositionally biased region" description="Basic and acidic residues" evidence="1">
    <location>
        <begin position="79"/>
        <end position="89"/>
    </location>
</feature>
<name>A0A9E7GHJ7_9LILI</name>
<reference evidence="2" key="1">
    <citation type="submission" date="2022-05" db="EMBL/GenBank/DDBJ databases">
        <title>The Musa troglodytarum L. genome provides insights into the mechanism of non-climacteric behaviour and enrichment of carotenoids.</title>
        <authorList>
            <person name="Wang J."/>
        </authorList>
    </citation>
    <scope>NUCLEOTIDE SEQUENCE</scope>
    <source>
        <tissue evidence="2">Leaf</tissue>
    </source>
</reference>
<accession>A0A9E7GHJ7</accession>
<protein>
    <submittedName>
        <fullName evidence="2">Uncharacterized protein</fullName>
    </submittedName>
</protein>
<proteinExistence type="predicted"/>
<gene>
    <name evidence="2" type="ORF">MUK42_37799</name>
</gene>
<dbReference type="AlphaFoldDB" id="A0A9E7GHJ7"/>
<dbReference type="EMBL" id="CP097508">
    <property type="protein sequence ID" value="URE12114.1"/>
    <property type="molecule type" value="Genomic_DNA"/>
</dbReference>
<feature type="region of interest" description="Disordered" evidence="1">
    <location>
        <begin position="66"/>
        <end position="89"/>
    </location>
</feature>
<sequence>MPRCCSRPGSVHTVGEEHLSIQNTNTHVMCCEDETGSGTRNGGENMGLASSTVHKVEGRLENQIMYEGNESLTSGGGQRTEKDKGLLREDGQVKGTCDVNFVFGPWEQRNGREGFDDHWNERSFDV</sequence>
<dbReference type="Proteomes" id="UP001055439">
    <property type="component" value="Chromosome 6"/>
</dbReference>
<evidence type="ECO:0000313" key="2">
    <source>
        <dbReference type="EMBL" id="URE12114.1"/>
    </source>
</evidence>
<organism evidence="2 3">
    <name type="scientific">Musa troglodytarum</name>
    <name type="common">fe'i banana</name>
    <dbReference type="NCBI Taxonomy" id="320322"/>
    <lineage>
        <taxon>Eukaryota</taxon>
        <taxon>Viridiplantae</taxon>
        <taxon>Streptophyta</taxon>
        <taxon>Embryophyta</taxon>
        <taxon>Tracheophyta</taxon>
        <taxon>Spermatophyta</taxon>
        <taxon>Magnoliopsida</taxon>
        <taxon>Liliopsida</taxon>
        <taxon>Zingiberales</taxon>
        <taxon>Musaceae</taxon>
        <taxon>Musa</taxon>
    </lineage>
</organism>
<evidence type="ECO:0000313" key="3">
    <source>
        <dbReference type="Proteomes" id="UP001055439"/>
    </source>
</evidence>